<reference evidence="2 3" key="1">
    <citation type="submission" date="2014-04" db="EMBL/GenBank/DDBJ databases">
        <authorList>
            <consortium name="DOE Joint Genome Institute"/>
            <person name="Kuo A."/>
            <person name="Kohler A."/>
            <person name="Nagy L.G."/>
            <person name="Floudas D."/>
            <person name="Copeland A."/>
            <person name="Barry K.W."/>
            <person name="Cichocki N."/>
            <person name="Veneault-Fourrey C."/>
            <person name="LaButti K."/>
            <person name="Lindquist E.A."/>
            <person name="Lipzen A."/>
            <person name="Lundell T."/>
            <person name="Morin E."/>
            <person name="Murat C."/>
            <person name="Sun H."/>
            <person name="Tunlid A."/>
            <person name="Henrissat B."/>
            <person name="Grigoriev I.V."/>
            <person name="Hibbett D.S."/>
            <person name="Martin F."/>
            <person name="Nordberg H.P."/>
            <person name="Cantor M.N."/>
            <person name="Hua S.X."/>
        </authorList>
    </citation>
    <scope>NUCLEOTIDE SEQUENCE [LARGE SCALE GENOMIC DNA]</scope>
    <source>
        <strain evidence="2 3">LaAM-08-1</strain>
    </source>
</reference>
<feature type="transmembrane region" description="Helical" evidence="1">
    <location>
        <begin position="57"/>
        <end position="79"/>
    </location>
</feature>
<keyword evidence="1" id="KW-0812">Transmembrane</keyword>
<name>A0A0C9XJR6_9AGAR</name>
<dbReference type="AlphaFoldDB" id="A0A0C9XJR6"/>
<keyword evidence="3" id="KW-1185">Reference proteome</keyword>
<protein>
    <submittedName>
        <fullName evidence="2">Uncharacterized protein</fullName>
    </submittedName>
</protein>
<feature type="transmembrane region" description="Helical" evidence="1">
    <location>
        <begin position="12"/>
        <end position="37"/>
    </location>
</feature>
<gene>
    <name evidence="2" type="ORF">K443DRAFT_360011</name>
</gene>
<evidence type="ECO:0000313" key="2">
    <source>
        <dbReference type="EMBL" id="KIK05296.1"/>
    </source>
</evidence>
<proteinExistence type="predicted"/>
<keyword evidence="1" id="KW-0472">Membrane</keyword>
<accession>A0A0C9XJR6</accession>
<keyword evidence="1" id="KW-1133">Transmembrane helix</keyword>
<reference evidence="3" key="2">
    <citation type="submission" date="2015-01" db="EMBL/GenBank/DDBJ databases">
        <title>Evolutionary Origins and Diversification of the Mycorrhizal Mutualists.</title>
        <authorList>
            <consortium name="DOE Joint Genome Institute"/>
            <consortium name="Mycorrhizal Genomics Consortium"/>
            <person name="Kohler A."/>
            <person name="Kuo A."/>
            <person name="Nagy L.G."/>
            <person name="Floudas D."/>
            <person name="Copeland A."/>
            <person name="Barry K.W."/>
            <person name="Cichocki N."/>
            <person name="Veneault-Fourrey C."/>
            <person name="LaButti K."/>
            <person name="Lindquist E.A."/>
            <person name="Lipzen A."/>
            <person name="Lundell T."/>
            <person name="Morin E."/>
            <person name="Murat C."/>
            <person name="Riley R."/>
            <person name="Ohm R."/>
            <person name="Sun H."/>
            <person name="Tunlid A."/>
            <person name="Henrissat B."/>
            <person name="Grigoriev I.V."/>
            <person name="Hibbett D.S."/>
            <person name="Martin F."/>
        </authorList>
    </citation>
    <scope>NUCLEOTIDE SEQUENCE [LARGE SCALE GENOMIC DNA]</scope>
    <source>
        <strain evidence="3">LaAM-08-1</strain>
    </source>
</reference>
<dbReference type="EMBL" id="KN838561">
    <property type="protein sequence ID" value="KIK05296.1"/>
    <property type="molecule type" value="Genomic_DNA"/>
</dbReference>
<dbReference type="Proteomes" id="UP000054477">
    <property type="component" value="Unassembled WGS sequence"/>
</dbReference>
<evidence type="ECO:0000256" key="1">
    <source>
        <dbReference type="SAM" id="Phobius"/>
    </source>
</evidence>
<evidence type="ECO:0000313" key="3">
    <source>
        <dbReference type="Proteomes" id="UP000054477"/>
    </source>
</evidence>
<sequence>MRVSSVYPSRSFCTSCSFVLLHDTLLPIAVVLPYLIFQHGLSMNSPSRRCIYTTFSILLVLSRFFPTYIALTTACSLWVQVHWLTLNAGCS</sequence>
<organism evidence="2 3">
    <name type="scientific">Laccaria amethystina LaAM-08-1</name>
    <dbReference type="NCBI Taxonomy" id="1095629"/>
    <lineage>
        <taxon>Eukaryota</taxon>
        <taxon>Fungi</taxon>
        <taxon>Dikarya</taxon>
        <taxon>Basidiomycota</taxon>
        <taxon>Agaricomycotina</taxon>
        <taxon>Agaricomycetes</taxon>
        <taxon>Agaricomycetidae</taxon>
        <taxon>Agaricales</taxon>
        <taxon>Agaricineae</taxon>
        <taxon>Hydnangiaceae</taxon>
        <taxon>Laccaria</taxon>
    </lineage>
</organism>
<dbReference type="HOGENOM" id="CLU_2427349_0_0_1"/>